<organism evidence="2 3">
    <name type="scientific">Acidobacterium capsulatum (strain ATCC 51196 / DSM 11244 / BCRC 80197 / JCM 7670 / NBRC 15755 / NCIMB 13165 / 161)</name>
    <dbReference type="NCBI Taxonomy" id="240015"/>
    <lineage>
        <taxon>Bacteria</taxon>
        <taxon>Pseudomonadati</taxon>
        <taxon>Acidobacteriota</taxon>
        <taxon>Terriglobia</taxon>
        <taxon>Terriglobales</taxon>
        <taxon>Acidobacteriaceae</taxon>
        <taxon>Acidobacterium</taxon>
    </lineage>
</organism>
<feature type="region of interest" description="Disordered" evidence="1">
    <location>
        <begin position="1"/>
        <end position="21"/>
    </location>
</feature>
<sequence>MDTPRIPAPLQSSASPKDETRAVRVPNQPLPVHVCICEDEPGKRFYDPRIQITSIQGLKRALVRECGEAFRADTQSRGLAALQAASSIRHRSTAWALSDRERQCGCRASKTFNA</sequence>
<accession>C1F2E6</accession>
<keyword evidence="3" id="KW-1185">Reference proteome</keyword>
<evidence type="ECO:0000256" key="1">
    <source>
        <dbReference type="SAM" id="MobiDB-lite"/>
    </source>
</evidence>
<dbReference type="KEGG" id="aca:ACP_2604"/>
<evidence type="ECO:0000313" key="3">
    <source>
        <dbReference type="Proteomes" id="UP000002207"/>
    </source>
</evidence>
<reference evidence="2 3" key="1">
    <citation type="journal article" date="2009" name="Appl. Environ. Microbiol.">
        <title>Three genomes from the phylum Acidobacteria provide insight into the lifestyles of these microorganisms in soils.</title>
        <authorList>
            <person name="Ward N.L."/>
            <person name="Challacombe J.F."/>
            <person name="Janssen P.H."/>
            <person name="Henrissat B."/>
            <person name="Coutinho P.M."/>
            <person name="Wu M."/>
            <person name="Xie G."/>
            <person name="Haft D.H."/>
            <person name="Sait M."/>
            <person name="Badger J."/>
            <person name="Barabote R.D."/>
            <person name="Bradley B."/>
            <person name="Brettin T.S."/>
            <person name="Brinkac L.M."/>
            <person name="Bruce D."/>
            <person name="Creasy T."/>
            <person name="Daugherty S.C."/>
            <person name="Davidsen T.M."/>
            <person name="DeBoy R.T."/>
            <person name="Detter J.C."/>
            <person name="Dodson R.J."/>
            <person name="Durkin A.S."/>
            <person name="Ganapathy A."/>
            <person name="Gwinn-Giglio M."/>
            <person name="Han C.S."/>
            <person name="Khouri H."/>
            <person name="Kiss H."/>
            <person name="Kothari S.P."/>
            <person name="Madupu R."/>
            <person name="Nelson K.E."/>
            <person name="Nelson W.C."/>
            <person name="Paulsen I."/>
            <person name="Penn K."/>
            <person name="Ren Q."/>
            <person name="Rosovitz M.J."/>
            <person name="Selengut J.D."/>
            <person name="Shrivastava S."/>
            <person name="Sullivan S.A."/>
            <person name="Tapia R."/>
            <person name="Thompson L.S."/>
            <person name="Watkins K.L."/>
            <person name="Yang Q."/>
            <person name="Yu C."/>
            <person name="Zafar N."/>
            <person name="Zhou L."/>
            <person name="Kuske C.R."/>
        </authorList>
    </citation>
    <scope>NUCLEOTIDE SEQUENCE [LARGE SCALE GENOMIC DNA]</scope>
    <source>
        <strain evidence="3">ATCC 51196 / DSM 11244 / BCRC 80197 / JCM 7670 / NBRC 15755 / NCIMB 13165 / 161</strain>
    </source>
</reference>
<dbReference type="AlphaFoldDB" id="C1F2E6"/>
<dbReference type="Proteomes" id="UP000002207">
    <property type="component" value="Chromosome"/>
</dbReference>
<proteinExistence type="predicted"/>
<name>C1F2E6_ACIC5</name>
<evidence type="ECO:0000313" key="2">
    <source>
        <dbReference type="EMBL" id="ACO32934.1"/>
    </source>
</evidence>
<dbReference type="EMBL" id="CP001472">
    <property type="protein sequence ID" value="ACO32934.1"/>
    <property type="molecule type" value="Genomic_DNA"/>
</dbReference>
<dbReference type="HOGENOM" id="CLU_2115671_0_0_0"/>
<gene>
    <name evidence="2" type="ordered locus">ACP_2604</name>
</gene>
<protein>
    <submittedName>
        <fullName evidence="2">Uncharacterized protein</fullName>
    </submittedName>
</protein>
<dbReference type="InParanoid" id="C1F2E6"/>